<evidence type="ECO:0000256" key="1">
    <source>
        <dbReference type="ARBA" id="ARBA00008857"/>
    </source>
</evidence>
<dbReference type="RefSeq" id="WP_138593202.1">
    <property type="nucleotide sequence ID" value="NZ_PNBX01000098.1"/>
</dbReference>
<dbReference type="InterPro" id="IPR011010">
    <property type="entry name" value="DNA_brk_join_enz"/>
</dbReference>
<proteinExistence type="inferred from homology"/>
<name>A0A5S3V3M5_9GAMM</name>
<dbReference type="PROSITE" id="PS51898">
    <property type="entry name" value="TYR_RECOMBINASE"/>
    <property type="match status" value="1"/>
</dbReference>
<evidence type="ECO:0000256" key="4">
    <source>
        <dbReference type="ARBA" id="ARBA00023172"/>
    </source>
</evidence>
<dbReference type="InterPro" id="IPR013762">
    <property type="entry name" value="Integrase-like_cat_sf"/>
</dbReference>
<organism evidence="7 8">
    <name type="scientific">Pseudoalteromonas aurantia</name>
    <dbReference type="NCBI Taxonomy" id="43654"/>
    <lineage>
        <taxon>Bacteria</taxon>
        <taxon>Pseudomonadati</taxon>
        <taxon>Pseudomonadota</taxon>
        <taxon>Gammaproteobacteria</taxon>
        <taxon>Alteromonadales</taxon>
        <taxon>Pseudoalteromonadaceae</taxon>
        <taxon>Pseudoalteromonas</taxon>
    </lineage>
</organism>
<evidence type="ECO:0000256" key="5">
    <source>
        <dbReference type="SAM" id="MobiDB-lite"/>
    </source>
</evidence>
<dbReference type="PANTHER" id="PTHR30349:SF41">
    <property type="entry name" value="INTEGRASE_RECOMBINASE PROTEIN MJ0367-RELATED"/>
    <property type="match status" value="1"/>
</dbReference>
<reference evidence="7 8" key="1">
    <citation type="submission" date="2018-01" db="EMBL/GenBank/DDBJ databases">
        <authorList>
            <person name="Paulsen S."/>
            <person name="Gram L.K."/>
        </authorList>
    </citation>
    <scope>NUCLEOTIDE SEQUENCE [LARGE SCALE GENOMIC DNA]</scope>
    <source>
        <strain evidence="7 8">S3790</strain>
    </source>
</reference>
<keyword evidence="4" id="KW-0233">DNA recombination</keyword>
<dbReference type="EMBL" id="PNBX01000098">
    <property type="protein sequence ID" value="TMO64856.1"/>
    <property type="molecule type" value="Genomic_DNA"/>
</dbReference>
<dbReference type="GO" id="GO:0006310">
    <property type="term" value="P:DNA recombination"/>
    <property type="evidence" value="ECO:0007669"/>
    <property type="project" value="UniProtKB-KW"/>
</dbReference>
<dbReference type="Proteomes" id="UP000307217">
    <property type="component" value="Unassembled WGS sequence"/>
</dbReference>
<accession>A0A5S3V3M5</accession>
<dbReference type="Pfam" id="PF00589">
    <property type="entry name" value="Phage_integrase"/>
    <property type="match status" value="1"/>
</dbReference>
<protein>
    <submittedName>
        <fullName evidence="7">Integrase</fullName>
    </submittedName>
</protein>
<sequence length="488" mass="56756">MNSQLNKSEKKRRIKTIDALSDYDMEISSVALSENSVPIELKGGKKYFKTQVNYRPQDHEPLFHFPMLFNQDGSPWYEGNQFILSVASDYSFEYDTTKIARKASALLDYKIWCEENDVDMFNYSARRPKNRPSYRYFSYLLDEGKSAGNLNTRTKLVYDFTCYFSSKYQIDKNRIDQVTDVQKSYSSKTGETYQKKLKKRSQTKARNNSRSSVDNSLVLDDGEYLKPLDEDQQKLMFKHIKSSSFNVDERLIFQFAVDTGARKQSILTLRLKHLEHFKPENLKKDGTYEINAGQGCLMDSKNSKNITIKVPSYLAESLKIYANSKAAKKRRKLFVQKYGNIFTDPDEMYVFLGKRGDCRYMAKSDPRFSSTRTPPSGGSIKTIVNRLFKVLENDNDNENEGNHIPSDFTFHWLRATFAYNLYLHLLPLVDAKKMTYSDQIAFIQDALGHDNPSTTENYLKLFTSENVLEEMQETWEERLFQQSAFDLV</sequence>
<feature type="region of interest" description="Disordered" evidence="5">
    <location>
        <begin position="192"/>
        <end position="214"/>
    </location>
</feature>
<dbReference type="SUPFAM" id="SSF56349">
    <property type="entry name" value="DNA breaking-rejoining enzymes"/>
    <property type="match status" value="1"/>
</dbReference>
<feature type="domain" description="Tyr recombinase" evidence="6">
    <location>
        <begin position="223"/>
        <end position="472"/>
    </location>
</feature>
<dbReference type="OrthoDB" id="6629433at2"/>
<dbReference type="CDD" id="cd00397">
    <property type="entry name" value="DNA_BRE_C"/>
    <property type="match status" value="1"/>
</dbReference>
<comment type="similarity">
    <text evidence="1">Belongs to the 'phage' integrase family.</text>
</comment>
<evidence type="ECO:0000313" key="8">
    <source>
        <dbReference type="Proteomes" id="UP000307217"/>
    </source>
</evidence>
<dbReference type="InterPro" id="IPR050090">
    <property type="entry name" value="Tyrosine_recombinase_XerCD"/>
</dbReference>
<evidence type="ECO:0000313" key="7">
    <source>
        <dbReference type="EMBL" id="TMO64856.1"/>
    </source>
</evidence>
<dbReference type="AlphaFoldDB" id="A0A5S3V3M5"/>
<evidence type="ECO:0000256" key="3">
    <source>
        <dbReference type="ARBA" id="ARBA00023125"/>
    </source>
</evidence>
<dbReference type="PANTHER" id="PTHR30349">
    <property type="entry name" value="PHAGE INTEGRASE-RELATED"/>
    <property type="match status" value="1"/>
</dbReference>
<feature type="compositionally biased region" description="Polar residues" evidence="5">
    <location>
        <begin position="204"/>
        <end position="214"/>
    </location>
</feature>
<dbReference type="GO" id="GO:0015074">
    <property type="term" value="P:DNA integration"/>
    <property type="evidence" value="ECO:0007669"/>
    <property type="project" value="UniProtKB-KW"/>
</dbReference>
<comment type="caution">
    <text evidence="7">The sequence shown here is derived from an EMBL/GenBank/DDBJ whole genome shotgun (WGS) entry which is preliminary data.</text>
</comment>
<keyword evidence="3" id="KW-0238">DNA-binding</keyword>
<dbReference type="GO" id="GO:0003677">
    <property type="term" value="F:DNA binding"/>
    <property type="evidence" value="ECO:0007669"/>
    <property type="project" value="UniProtKB-KW"/>
</dbReference>
<dbReference type="Gene3D" id="1.10.443.10">
    <property type="entry name" value="Intergrase catalytic core"/>
    <property type="match status" value="1"/>
</dbReference>
<dbReference type="InterPro" id="IPR002104">
    <property type="entry name" value="Integrase_catalytic"/>
</dbReference>
<keyword evidence="2" id="KW-0229">DNA integration</keyword>
<evidence type="ECO:0000259" key="6">
    <source>
        <dbReference type="PROSITE" id="PS51898"/>
    </source>
</evidence>
<evidence type="ECO:0000256" key="2">
    <source>
        <dbReference type="ARBA" id="ARBA00022908"/>
    </source>
</evidence>
<gene>
    <name evidence="7" type="ORF">CWC19_18050</name>
</gene>
<reference evidence="8" key="2">
    <citation type="submission" date="2019-06" db="EMBL/GenBank/DDBJ databases">
        <title>Co-occurence of chitin degradation, pigmentation and bioactivity in marine Pseudoalteromonas.</title>
        <authorList>
            <person name="Sonnenschein E.C."/>
            <person name="Bech P.K."/>
        </authorList>
    </citation>
    <scope>NUCLEOTIDE SEQUENCE [LARGE SCALE GENOMIC DNA]</scope>
    <source>
        <strain evidence="8">S3790</strain>
    </source>
</reference>